<feature type="coiled-coil region" evidence="1">
    <location>
        <begin position="333"/>
        <end position="362"/>
    </location>
</feature>
<accession>A0AAD1FQ72</accession>
<sequence>MNFGRWFGKSTEGCSACLAIFTDEVALLYQNSEQQWCADTYVLEKKEQLESALIALIALIEKHHLQKQNLKLALGHGLFKTLLIDKPDVPEQEWPTVLPFLVKDLLNESPMEILADAFPAATKDRLQVFVANKRQVETMVQACALKGCKVISIGVEDVLWGQYSNLEANQLIVHCRQNEGLALSAFKQQVLCFQRQLRGFSTPIVASNNEQIDNLTLELQRSLDFLSTQFRGSTISKIMVACDGDDNSVLAQQLKANFNLLVEPIVDPDPIIKTNSLRLAWAMLTQHLPVSIELYRDEFRPKKEWLTLTNVVLGWTISAVLLAAIWGWSAWSNKLVQEQLALQQEKLDAEQAKIEVIKAELALKIPSPAKVTFESELEQKIAKTQATLKAIANHDDSLKVGYSSMLQQLADAANGNIQLLNIHVEGKNLNLSGIARQPSSVPQWLKEFGQHSSLNQRQFESMKLGRNEQKQVTFSLTAKREEKVNP</sequence>
<keyword evidence="1" id="KW-0175">Coiled coil</keyword>
<reference evidence="3" key="1">
    <citation type="submission" date="2017-05" db="EMBL/GenBank/DDBJ databases">
        <title>Whole genome sequence of fish pathogenic bacteria, Photobacterium damselae subsp. piscicida, strain 91-197, isolated from hybrid striped bass (Morone sp.) in USA.</title>
        <authorList>
            <person name="Teru Y."/>
            <person name="Hikima J."/>
            <person name="Kono T."/>
            <person name="Sakai M."/>
            <person name="Takano T."/>
            <person name="Hawke J.P."/>
            <person name="Takeyama H."/>
            <person name="Aoki T."/>
        </authorList>
    </citation>
    <scope>NUCLEOTIDE SEQUENCE [LARGE SCALE GENOMIC DNA]</scope>
    <source>
        <strain evidence="3">91-197</strain>
    </source>
</reference>
<dbReference type="SUPFAM" id="SSF53067">
    <property type="entry name" value="Actin-like ATPase domain"/>
    <property type="match status" value="1"/>
</dbReference>
<name>A0AAD1FQ72_PHODP</name>
<protein>
    <submittedName>
        <fullName evidence="2">Fimbrial assembly protein PilN</fullName>
    </submittedName>
</protein>
<evidence type="ECO:0000313" key="2">
    <source>
        <dbReference type="EMBL" id="BAX54291.1"/>
    </source>
</evidence>
<proteinExistence type="predicted"/>
<dbReference type="AlphaFoldDB" id="A0AAD1FQ72"/>
<evidence type="ECO:0000313" key="3">
    <source>
        <dbReference type="Proteomes" id="UP000218676"/>
    </source>
</evidence>
<dbReference type="Pfam" id="PF05137">
    <property type="entry name" value="PilN"/>
    <property type="match status" value="1"/>
</dbReference>
<organism evidence="2 3">
    <name type="scientific">Photobacterium damsela subsp. piscicida</name>
    <name type="common">Pasteurella piscicida</name>
    <dbReference type="NCBI Taxonomy" id="38294"/>
    <lineage>
        <taxon>Bacteria</taxon>
        <taxon>Pseudomonadati</taxon>
        <taxon>Pseudomonadota</taxon>
        <taxon>Gammaproteobacteria</taxon>
        <taxon>Vibrionales</taxon>
        <taxon>Vibrionaceae</taxon>
        <taxon>Photobacterium</taxon>
    </lineage>
</organism>
<dbReference type="Proteomes" id="UP000218676">
    <property type="component" value="Chromosome 1"/>
</dbReference>
<dbReference type="EMBL" id="AP018045">
    <property type="protein sequence ID" value="BAX54291.1"/>
    <property type="molecule type" value="Genomic_DNA"/>
</dbReference>
<evidence type="ECO:0000256" key="1">
    <source>
        <dbReference type="SAM" id="Coils"/>
    </source>
</evidence>
<gene>
    <name evidence="2" type="ORF">PDPUS_1_02917</name>
</gene>
<dbReference type="InterPro" id="IPR007813">
    <property type="entry name" value="PilN"/>
</dbReference>
<dbReference type="InterPro" id="IPR043129">
    <property type="entry name" value="ATPase_NBD"/>
</dbReference>